<feature type="compositionally biased region" description="Pro residues" evidence="1">
    <location>
        <begin position="171"/>
        <end position="185"/>
    </location>
</feature>
<sequence>MSSKASAMGANETLHNKAVESILNQRSDSTAHLAPLQTSFGKANQRVFERRESLLTRQIQSENELTDEELIEDRPRALSTQSTYSMASTAELTSDDGQSVPSPTLSPPLPPAMISSDLTSITKLPLPEPKIVANDDRAVHKPLEPISEKSLEANLGRKRCISFACGGGKGPQPPTSHPRVPPPQPQAAETSTSPPKRKCSLKFVCPTRSSSTMKATDRPTTPVRRVTSPPARRVMSPPPPARRNNSSIRSPTKVHRDSDSTLRHASPKASRQSPSIVTTAATPTPPRTNRKFSDDVGESGEATRFHVFGSSEDEQEDWCQESTAYRSRLTMSEVLKKENLLRKACEEVEEEAVEEDEDEEAQLDDDEAADEDDVEDDEDDLGLGDEDDSDDGFDTDDEGGFAEDSDSDGEDSDADWWTPGGLSTAATSVEHMERLFSQIPAADLIDASSVGSGASSDVAPDQPRQSRRKRDLNSVAIPRDPDASDLPDSTDFVCGTLDEDRPVEQAFLESMKQREAAKRITRPQDIDPSFPTSDPEMDEEDDEDLIESKESPDEFMHGRLEELESDVAQPRRASPRPRAKNAQRSRSPALTKLTARARSPAPLARALPTRKNTRSPPPPISRARSPAPTKIRITSRSPPPPTRRSIARSPPPPKKAMGHSPKRARSPAPVSMLSSAVGTAVGSPTSRTSSISFAMPGAFGSLVPTLSQVASSLPRGGEFVLSRLNSFNISEDDEPETPSAETESAANKDLPKRGAIDIVKGLEKKRQRRREKMLQKAAAKAATKGEKAYKVKPGKGAERMREVGLELQRYRGKGEHIISM</sequence>
<reference evidence="3" key="2">
    <citation type="submission" date="2020-04" db="EMBL/GenBank/DDBJ databases">
        <authorList>
            <consortium name="NCBI Genome Project"/>
        </authorList>
    </citation>
    <scope>NUCLEOTIDE SEQUENCE</scope>
    <source>
        <strain evidence="3">CBS 342.82</strain>
    </source>
</reference>
<feature type="compositionally biased region" description="Basic and acidic residues" evidence="1">
    <location>
        <begin position="511"/>
        <end position="525"/>
    </location>
</feature>
<name>A0A6J3MJH5_9PEZI</name>
<protein>
    <recommendedName>
        <fullName evidence="4">Extensin domain-containing protein</fullName>
    </recommendedName>
</protein>
<dbReference type="RefSeq" id="XP_033464940.1">
    <property type="nucleotide sequence ID" value="XM_033607267.1"/>
</dbReference>
<feature type="compositionally biased region" description="Basic and acidic residues" evidence="1">
    <location>
        <begin position="783"/>
        <end position="800"/>
    </location>
</feature>
<dbReference type="GeneID" id="54365067"/>
<feature type="compositionally biased region" description="Basic and acidic residues" evidence="1">
    <location>
        <begin position="546"/>
        <end position="562"/>
    </location>
</feature>
<feature type="compositionally biased region" description="Basic and acidic residues" evidence="1">
    <location>
        <begin position="749"/>
        <end position="764"/>
    </location>
</feature>
<feature type="compositionally biased region" description="Acidic residues" evidence="1">
    <location>
        <begin position="347"/>
        <end position="414"/>
    </location>
</feature>
<dbReference type="Proteomes" id="UP000504637">
    <property type="component" value="Unplaced"/>
</dbReference>
<evidence type="ECO:0008006" key="4">
    <source>
        <dbReference type="Google" id="ProtNLM"/>
    </source>
</evidence>
<reference evidence="3" key="3">
    <citation type="submission" date="2025-08" db="UniProtKB">
        <authorList>
            <consortium name="RefSeq"/>
        </authorList>
    </citation>
    <scope>IDENTIFICATION</scope>
    <source>
        <strain evidence="3">CBS 342.82</strain>
    </source>
</reference>
<dbReference type="InterPro" id="IPR018853">
    <property type="entry name" value="DUF2457"/>
</dbReference>
<feature type="compositionally biased region" description="Basic residues" evidence="1">
    <location>
        <begin position="573"/>
        <end position="583"/>
    </location>
</feature>
<evidence type="ECO:0000256" key="1">
    <source>
        <dbReference type="SAM" id="MobiDB-lite"/>
    </source>
</evidence>
<feature type="region of interest" description="Disordered" evidence="1">
    <location>
        <begin position="346"/>
        <end position="425"/>
    </location>
</feature>
<feature type="compositionally biased region" description="Basic residues" evidence="1">
    <location>
        <begin position="656"/>
        <end position="665"/>
    </location>
</feature>
<reference evidence="3" key="1">
    <citation type="submission" date="2020-01" db="EMBL/GenBank/DDBJ databases">
        <authorList>
            <consortium name="DOE Joint Genome Institute"/>
            <person name="Haridas S."/>
            <person name="Albert R."/>
            <person name="Binder M."/>
            <person name="Bloem J."/>
            <person name="Labutti K."/>
            <person name="Salamov A."/>
            <person name="Andreopoulos B."/>
            <person name="Baker S.E."/>
            <person name="Barry K."/>
            <person name="Bills G."/>
            <person name="Bluhm B.H."/>
            <person name="Cannon C."/>
            <person name="Castanera R."/>
            <person name="Culley D.E."/>
            <person name="Daum C."/>
            <person name="Ezra D."/>
            <person name="Gonzalez J.B."/>
            <person name="Henrissat B."/>
            <person name="Kuo A."/>
            <person name="Liang C."/>
            <person name="Lipzen A."/>
            <person name="Lutzoni F."/>
            <person name="Magnuson J."/>
            <person name="Mondo S."/>
            <person name="Nolan M."/>
            <person name="Ohm R."/>
            <person name="Pangilinan J."/>
            <person name="Park H.-J."/>
            <person name="Ramirez L."/>
            <person name="Alfaro M."/>
            <person name="Sun H."/>
            <person name="Tritt A."/>
            <person name="Yoshinaga Y."/>
            <person name="Zwiers L.-H."/>
            <person name="Turgeon B.G."/>
            <person name="Goodwin S.B."/>
            <person name="Spatafora J.W."/>
            <person name="Crous P.W."/>
            <person name="Grigoriev I.V."/>
        </authorList>
    </citation>
    <scope>NUCLEOTIDE SEQUENCE</scope>
    <source>
        <strain evidence="3">CBS 342.82</strain>
    </source>
</reference>
<evidence type="ECO:0000313" key="2">
    <source>
        <dbReference type="Proteomes" id="UP000504637"/>
    </source>
</evidence>
<feature type="compositionally biased region" description="Low complexity" evidence="1">
    <location>
        <begin position="218"/>
        <end position="235"/>
    </location>
</feature>
<feature type="region of interest" description="Disordered" evidence="1">
    <location>
        <begin position="447"/>
        <end position="672"/>
    </location>
</feature>
<feature type="region of interest" description="Disordered" evidence="1">
    <location>
        <begin position="165"/>
        <end position="331"/>
    </location>
</feature>
<evidence type="ECO:0000313" key="3">
    <source>
        <dbReference type="RefSeq" id="XP_033464940.1"/>
    </source>
</evidence>
<feature type="compositionally biased region" description="Low complexity" evidence="1">
    <location>
        <begin position="593"/>
        <end position="610"/>
    </location>
</feature>
<organism evidence="3">
    <name type="scientific">Dissoconium aciculare CBS 342.82</name>
    <dbReference type="NCBI Taxonomy" id="1314786"/>
    <lineage>
        <taxon>Eukaryota</taxon>
        <taxon>Fungi</taxon>
        <taxon>Dikarya</taxon>
        <taxon>Ascomycota</taxon>
        <taxon>Pezizomycotina</taxon>
        <taxon>Dothideomycetes</taxon>
        <taxon>Dothideomycetidae</taxon>
        <taxon>Mycosphaerellales</taxon>
        <taxon>Dissoconiaceae</taxon>
        <taxon>Dissoconium</taxon>
    </lineage>
</organism>
<proteinExistence type="predicted"/>
<keyword evidence="2" id="KW-1185">Reference proteome</keyword>
<feature type="compositionally biased region" description="Polar residues" evidence="1">
    <location>
        <begin position="78"/>
        <end position="100"/>
    </location>
</feature>
<dbReference type="Pfam" id="PF10446">
    <property type="entry name" value="DUF2457"/>
    <property type="match status" value="1"/>
</dbReference>
<dbReference type="OrthoDB" id="2011769at2759"/>
<feature type="region of interest" description="Disordered" evidence="1">
    <location>
        <begin position="66"/>
        <end position="109"/>
    </location>
</feature>
<accession>A0A6J3MJH5</accession>
<dbReference type="AlphaFoldDB" id="A0A6J3MJH5"/>
<gene>
    <name evidence="3" type="ORF">K489DRAFT_406534</name>
</gene>
<feature type="compositionally biased region" description="Acidic residues" evidence="1">
    <location>
        <begin position="535"/>
        <end position="545"/>
    </location>
</feature>
<feature type="compositionally biased region" description="Low complexity" evidence="1">
    <location>
        <begin position="447"/>
        <end position="459"/>
    </location>
</feature>
<feature type="compositionally biased region" description="Low complexity" evidence="1">
    <location>
        <begin position="242"/>
        <end position="251"/>
    </location>
</feature>
<feature type="region of interest" description="Disordered" evidence="1">
    <location>
        <begin position="729"/>
        <end position="800"/>
    </location>
</feature>
<feature type="compositionally biased region" description="Low complexity" evidence="1">
    <location>
        <begin position="621"/>
        <end position="636"/>
    </location>
</feature>